<organism evidence="13 14">
    <name type="scientific">Eeniella nana</name>
    <name type="common">Yeast</name>
    <name type="synonym">Brettanomyces nanus</name>
    <dbReference type="NCBI Taxonomy" id="13502"/>
    <lineage>
        <taxon>Eukaryota</taxon>
        <taxon>Fungi</taxon>
        <taxon>Dikarya</taxon>
        <taxon>Ascomycota</taxon>
        <taxon>Saccharomycotina</taxon>
        <taxon>Pichiomycetes</taxon>
        <taxon>Pichiales</taxon>
        <taxon>Pichiaceae</taxon>
        <taxon>Brettanomyces</taxon>
    </lineage>
</organism>
<dbReference type="FunFam" id="1.10.510.10:FF:000319">
    <property type="entry name" value="Non-specific serine/threonine protein kinase"/>
    <property type="match status" value="1"/>
</dbReference>
<dbReference type="AlphaFoldDB" id="A0A875RWB6"/>
<dbReference type="CDD" id="cd05600">
    <property type="entry name" value="STKc_Sid2p_like"/>
    <property type="match status" value="1"/>
</dbReference>
<dbReference type="PANTHER" id="PTHR24356:SF417">
    <property type="entry name" value="CELL CYCLE PROTEIN KINASE DBF2-RELATED"/>
    <property type="match status" value="1"/>
</dbReference>
<dbReference type="PROSITE" id="PS00107">
    <property type="entry name" value="PROTEIN_KINASE_ATP"/>
    <property type="match status" value="1"/>
</dbReference>
<dbReference type="InterPro" id="IPR017892">
    <property type="entry name" value="Pkinase_C"/>
</dbReference>
<dbReference type="EMBL" id="CP064812">
    <property type="protein sequence ID" value="QPG73511.1"/>
    <property type="molecule type" value="Genomic_DNA"/>
</dbReference>
<evidence type="ECO:0000256" key="5">
    <source>
        <dbReference type="ARBA" id="ARBA00022741"/>
    </source>
</evidence>
<dbReference type="EC" id="2.7.11.1" evidence="1"/>
<evidence type="ECO:0000313" key="13">
    <source>
        <dbReference type="EMBL" id="QPG73511.1"/>
    </source>
</evidence>
<keyword evidence="4" id="KW-0808">Transferase</keyword>
<evidence type="ECO:0000256" key="8">
    <source>
        <dbReference type="ARBA" id="ARBA00047899"/>
    </source>
</evidence>
<proteinExistence type="predicted"/>
<dbReference type="SMART" id="SM00220">
    <property type="entry name" value="S_TKc"/>
    <property type="match status" value="1"/>
</dbReference>
<dbReference type="PROSITE" id="PS50011">
    <property type="entry name" value="PROTEIN_KINASE_DOM"/>
    <property type="match status" value="1"/>
</dbReference>
<evidence type="ECO:0000313" key="14">
    <source>
        <dbReference type="Proteomes" id="UP000662931"/>
    </source>
</evidence>
<dbReference type="KEGG" id="bnn:FOA43_000822"/>
<dbReference type="SUPFAM" id="SSF56112">
    <property type="entry name" value="Protein kinase-like (PK-like)"/>
    <property type="match status" value="1"/>
</dbReference>
<dbReference type="GO" id="GO:0005524">
    <property type="term" value="F:ATP binding"/>
    <property type="evidence" value="ECO:0007669"/>
    <property type="project" value="UniProtKB-UniRule"/>
</dbReference>
<evidence type="ECO:0000256" key="6">
    <source>
        <dbReference type="ARBA" id="ARBA00022777"/>
    </source>
</evidence>
<dbReference type="FunFam" id="3.30.200.20:FF:000109">
    <property type="entry name" value="Non-specific serine/threonine protein kinase"/>
    <property type="match status" value="1"/>
</dbReference>
<dbReference type="Pfam" id="PF00433">
    <property type="entry name" value="Pkinase_C"/>
    <property type="match status" value="1"/>
</dbReference>
<sequence length="599" mass="69405">MTLMGGIFNRSPKNESNYIEELSKDVESLRFGPAPSTPNKISQATNNSFMSICSNSPGSSPKRNKVIFNKENTAPSTPSRHSMIPQLYTTPKTVTHQQFRSPGRIGREFYKKANSPKTKRLVTVCQMYFLDYYCDLFDYVISRRDRIKQVEEILDGLPFQERSLQWNNYVGRERAFLRKKRTKPRNKDFHIVTQVGQGGYGQVFLAKKKDTKEICALKVLNKKLLTRTDETRHVLTERDILTNTRSEWLVKLFYAFQDTDNVYMAMEFVPGGDFRTLLNNAGYLIPQHARFYVSEMFAAVNSLHQLGYTHRDLKPENFLIDAKGHIKLTDFGLAAGSISTDRIESMKMRLNLVKDLEYRPTERTMRERQEQYRSLRARDIHYANSIVGSPDYMALEVLEGKPYDYTVDYWSLGCMLFEALVGYTPFSGGSSDETYANLKSWKAVLKRPRYENGRYVFSDRTWQLITRLIATPDERLRTFKQVMAMPYFSDVNWDNLRERVPPFTPQLDNEEDAGYFDDFTCEDDMAKYKDVIAKRERDEKIAQSSIKADQKSFVGFTFKHRDNPGTNSGNILSPILLNGRSQGNDSEFGRWNEPFGTLY</sequence>
<comment type="catalytic activity">
    <reaction evidence="8">
        <text>L-threonyl-[protein] + ATP = O-phospho-L-threonyl-[protein] + ADP + H(+)</text>
        <dbReference type="Rhea" id="RHEA:46608"/>
        <dbReference type="Rhea" id="RHEA-COMP:11060"/>
        <dbReference type="Rhea" id="RHEA-COMP:11605"/>
        <dbReference type="ChEBI" id="CHEBI:15378"/>
        <dbReference type="ChEBI" id="CHEBI:30013"/>
        <dbReference type="ChEBI" id="CHEBI:30616"/>
        <dbReference type="ChEBI" id="CHEBI:61977"/>
        <dbReference type="ChEBI" id="CHEBI:456216"/>
        <dbReference type="EC" id="2.7.11.1"/>
    </reaction>
</comment>
<evidence type="ECO:0000259" key="11">
    <source>
        <dbReference type="PROSITE" id="PS50011"/>
    </source>
</evidence>
<evidence type="ECO:0000256" key="4">
    <source>
        <dbReference type="ARBA" id="ARBA00022679"/>
    </source>
</evidence>
<keyword evidence="2" id="KW-0723">Serine/threonine-protein kinase</keyword>
<keyword evidence="14" id="KW-1185">Reference proteome</keyword>
<evidence type="ECO:0000256" key="10">
    <source>
        <dbReference type="PROSITE-ProRule" id="PRU10141"/>
    </source>
</evidence>
<keyword evidence="6 13" id="KW-0418">Kinase</keyword>
<name>A0A875RWB6_EENNA</name>
<dbReference type="Gene3D" id="1.10.510.10">
    <property type="entry name" value="Transferase(Phosphotransferase) domain 1"/>
    <property type="match status" value="1"/>
</dbReference>
<dbReference type="GO" id="GO:0035556">
    <property type="term" value="P:intracellular signal transduction"/>
    <property type="evidence" value="ECO:0007669"/>
    <property type="project" value="TreeGrafter"/>
</dbReference>
<dbReference type="PROSITE" id="PS00108">
    <property type="entry name" value="PROTEIN_KINASE_ST"/>
    <property type="match status" value="1"/>
</dbReference>
<evidence type="ECO:0000259" key="12">
    <source>
        <dbReference type="PROSITE" id="PS51285"/>
    </source>
</evidence>
<dbReference type="GO" id="GO:0030447">
    <property type="term" value="P:filamentous growth"/>
    <property type="evidence" value="ECO:0007669"/>
    <property type="project" value="UniProtKB-ARBA"/>
</dbReference>
<feature type="domain" description="AGC-kinase C-terminal" evidence="12">
    <location>
        <begin position="489"/>
        <end position="568"/>
    </location>
</feature>
<protein>
    <recommendedName>
        <fullName evidence="1">non-specific serine/threonine protein kinase</fullName>
        <ecNumber evidence="1">2.7.11.1</ecNumber>
    </recommendedName>
</protein>
<dbReference type="PROSITE" id="PS51285">
    <property type="entry name" value="AGC_KINASE_CTER"/>
    <property type="match status" value="1"/>
</dbReference>
<dbReference type="InterPro" id="IPR011009">
    <property type="entry name" value="Kinase-like_dom_sf"/>
</dbReference>
<dbReference type="InterPro" id="IPR000961">
    <property type="entry name" value="AGC-kinase_C"/>
</dbReference>
<dbReference type="Pfam" id="PF00069">
    <property type="entry name" value="Pkinase"/>
    <property type="match status" value="1"/>
</dbReference>
<reference evidence="13" key="1">
    <citation type="submission" date="2020-10" db="EMBL/GenBank/DDBJ databases">
        <authorList>
            <person name="Roach M.J.R."/>
        </authorList>
    </citation>
    <scope>NUCLEOTIDE SEQUENCE</scope>
    <source>
        <strain evidence="13">CBS 1945</strain>
    </source>
</reference>
<evidence type="ECO:0000256" key="2">
    <source>
        <dbReference type="ARBA" id="ARBA00022527"/>
    </source>
</evidence>
<evidence type="ECO:0000256" key="9">
    <source>
        <dbReference type="ARBA" id="ARBA00048679"/>
    </source>
</evidence>
<evidence type="ECO:0000256" key="7">
    <source>
        <dbReference type="ARBA" id="ARBA00022840"/>
    </source>
</evidence>
<dbReference type="GeneID" id="62194223"/>
<dbReference type="Proteomes" id="UP000662931">
    <property type="component" value="Chromosome 1"/>
</dbReference>
<dbReference type="InterPro" id="IPR008271">
    <property type="entry name" value="Ser/Thr_kinase_AS"/>
</dbReference>
<dbReference type="GO" id="GO:0004674">
    <property type="term" value="F:protein serine/threonine kinase activity"/>
    <property type="evidence" value="ECO:0007669"/>
    <property type="project" value="UniProtKB-KW"/>
</dbReference>
<keyword evidence="5 10" id="KW-0547">Nucleotide-binding</keyword>
<gene>
    <name evidence="13" type="primary">DBF2</name>
    <name evidence="13" type="ORF">FOA43_000822</name>
</gene>
<dbReference type="RefSeq" id="XP_038777076.1">
    <property type="nucleotide sequence ID" value="XM_038921148.1"/>
</dbReference>
<feature type="domain" description="Protein kinase" evidence="11">
    <location>
        <begin position="189"/>
        <end position="488"/>
    </location>
</feature>
<evidence type="ECO:0000256" key="3">
    <source>
        <dbReference type="ARBA" id="ARBA00022553"/>
    </source>
</evidence>
<dbReference type="CDD" id="cd21776">
    <property type="entry name" value="MobB_Sid2p-like"/>
    <property type="match status" value="1"/>
</dbReference>
<dbReference type="PANTHER" id="PTHR24356">
    <property type="entry name" value="SERINE/THREONINE-PROTEIN KINASE"/>
    <property type="match status" value="1"/>
</dbReference>
<dbReference type="InterPro" id="IPR000719">
    <property type="entry name" value="Prot_kinase_dom"/>
</dbReference>
<dbReference type="Gene3D" id="3.30.200.20">
    <property type="entry name" value="Phosphorylase Kinase, domain 1"/>
    <property type="match status" value="1"/>
</dbReference>
<dbReference type="InterPro" id="IPR050236">
    <property type="entry name" value="Ser_Thr_kinase_AGC"/>
</dbReference>
<dbReference type="GO" id="GO:0005816">
    <property type="term" value="C:spindle pole body"/>
    <property type="evidence" value="ECO:0007669"/>
    <property type="project" value="TreeGrafter"/>
</dbReference>
<dbReference type="OrthoDB" id="18472at2759"/>
<dbReference type="InterPro" id="IPR017441">
    <property type="entry name" value="Protein_kinase_ATP_BS"/>
</dbReference>
<comment type="catalytic activity">
    <reaction evidence="9">
        <text>L-seryl-[protein] + ATP = O-phospho-L-seryl-[protein] + ADP + H(+)</text>
        <dbReference type="Rhea" id="RHEA:17989"/>
        <dbReference type="Rhea" id="RHEA-COMP:9863"/>
        <dbReference type="Rhea" id="RHEA-COMP:11604"/>
        <dbReference type="ChEBI" id="CHEBI:15378"/>
        <dbReference type="ChEBI" id="CHEBI:29999"/>
        <dbReference type="ChEBI" id="CHEBI:30616"/>
        <dbReference type="ChEBI" id="CHEBI:83421"/>
        <dbReference type="ChEBI" id="CHEBI:456216"/>
        <dbReference type="EC" id="2.7.11.1"/>
    </reaction>
</comment>
<dbReference type="FunFam" id="1.10.510.10:FF:000141">
    <property type="entry name" value="Non-specific serine/threonine protein kinase"/>
    <property type="match status" value="1"/>
</dbReference>
<evidence type="ECO:0000256" key="1">
    <source>
        <dbReference type="ARBA" id="ARBA00012513"/>
    </source>
</evidence>
<feature type="binding site" evidence="10">
    <location>
        <position position="218"/>
    </location>
    <ligand>
        <name>ATP</name>
        <dbReference type="ChEBI" id="CHEBI:30616"/>
    </ligand>
</feature>
<keyword evidence="3" id="KW-0597">Phosphoprotein</keyword>
<keyword evidence="7 10" id="KW-0067">ATP-binding</keyword>
<accession>A0A875RWB6</accession>
<dbReference type="SMART" id="SM00133">
    <property type="entry name" value="S_TK_X"/>
    <property type="match status" value="1"/>
</dbReference>